<comment type="caution">
    <text evidence="2">The sequence shown here is derived from an EMBL/GenBank/DDBJ whole genome shotgun (WGS) entry which is preliminary data.</text>
</comment>
<evidence type="ECO:0000313" key="3">
    <source>
        <dbReference type="Proteomes" id="UP001217485"/>
    </source>
</evidence>
<dbReference type="RefSeq" id="WP_272097465.1">
    <property type="nucleotide sequence ID" value="NZ_JAQNDK010000002.1"/>
</dbReference>
<name>A0ABT5C3J7_9BACT</name>
<feature type="signal peptide" evidence="1">
    <location>
        <begin position="1"/>
        <end position="29"/>
    </location>
</feature>
<feature type="chain" id="PRO_5045329734" description="Lipoprotein" evidence="1">
    <location>
        <begin position="30"/>
        <end position="498"/>
    </location>
</feature>
<protein>
    <recommendedName>
        <fullName evidence="4">Lipoprotein</fullName>
    </recommendedName>
</protein>
<evidence type="ECO:0008006" key="4">
    <source>
        <dbReference type="Google" id="ProtNLM"/>
    </source>
</evidence>
<reference evidence="2 3" key="1">
    <citation type="submission" date="2023-01" db="EMBL/GenBank/DDBJ databases">
        <title>Minimal conservation of predation-associated metabolite biosynthetic gene clusters underscores biosynthetic potential of Myxococcota including descriptions for ten novel species: Archangium lansinium sp. nov., Myxococcus landrumus sp. nov., Nannocystis bai.</title>
        <authorList>
            <person name="Ahearne A."/>
            <person name="Stevens C."/>
            <person name="Dowd S."/>
        </authorList>
    </citation>
    <scope>NUCLEOTIDE SEQUENCE [LARGE SCALE GENOMIC DNA]</scope>
    <source>
        <strain evidence="2 3">WIWO2</strain>
    </source>
</reference>
<keyword evidence="3" id="KW-1185">Reference proteome</keyword>
<evidence type="ECO:0000313" key="2">
    <source>
        <dbReference type="EMBL" id="MDC0680425.1"/>
    </source>
</evidence>
<dbReference type="PANTHER" id="PTHR41339">
    <property type="entry name" value="LIPL48"/>
    <property type="match status" value="1"/>
</dbReference>
<proteinExistence type="predicted"/>
<dbReference type="PANTHER" id="PTHR41339:SF1">
    <property type="entry name" value="SECRETED PROTEIN"/>
    <property type="match status" value="1"/>
</dbReference>
<evidence type="ECO:0000256" key="1">
    <source>
        <dbReference type="SAM" id="SignalP"/>
    </source>
</evidence>
<sequence length="498" mass="52379">MNRKRSLVDSSPSAALALAMGALATGALACSFIIEQRDVQCSSDADCAQFDGAICNLTDSICVPSSSGSAGGGGGNPPIGCAAADKPPVEITGDITEDFTLKCDKNYILKGQVNVSAGATLTIEKGTTLLGETNPQVPAALVVHPGSKLIAVGTRDEPIVFTSSKPPRDRMAGDWGGVILLGNAPTNHVDANGARSPGQIEGLTNNGQYGGIDENDSSGTLKYVRIEYSGVKLAPNNEINGLTFGGVGRGTIVDFVQVRHVSDDCFEFFGGTVNAKHLACQYSGDDAFDWDQGYRGKLQFLVAQQDPDVAEETNGFEGDNDPLALTPALEPRSEPTIYNATLCGKGVDVGKEQYGILLRRSTKANIFNTIVTGFESGLDVRDPDHEQSISSSIFSNLVNDFAYAETSDGTGILQDDDGGFDEIAFLSEPDRKNREEDPGIQGCFDPSAPVFGPATSLTKDAVAPPDGFFDSSAAFIGAFKDASDTWATSGKWAVWSPK</sequence>
<dbReference type="PROSITE" id="PS51257">
    <property type="entry name" value="PROKAR_LIPOPROTEIN"/>
    <property type="match status" value="1"/>
</dbReference>
<keyword evidence="1" id="KW-0732">Signal</keyword>
<accession>A0ABT5C3J7</accession>
<organism evidence="2 3">
    <name type="scientific">Sorangium atrum</name>
    <dbReference type="NCBI Taxonomy" id="2995308"/>
    <lineage>
        <taxon>Bacteria</taxon>
        <taxon>Pseudomonadati</taxon>
        <taxon>Myxococcota</taxon>
        <taxon>Polyangia</taxon>
        <taxon>Polyangiales</taxon>
        <taxon>Polyangiaceae</taxon>
        <taxon>Sorangium</taxon>
    </lineage>
</organism>
<gene>
    <name evidence="2" type="ORF">POL72_21970</name>
</gene>
<dbReference type="EMBL" id="JAQNDK010000002">
    <property type="protein sequence ID" value="MDC0680425.1"/>
    <property type="molecule type" value="Genomic_DNA"/>
</dbReference>
<dbReference type="Proteomes" id="UP001217485">
    <property type="component" value="Unassembled WGS sequence"/>
</dbReference>